<comment type="caution">
    <text evidence="3">The sequence shown here is derived from an EMBL/GenBank/DDBJ whole genome shotgun (WGS) entry which is preliminary data.</text>
</comment>
<protein>
    <recommendedName>
        <fullName evidence="5">Lipocalin-like domain-containing protein</fullName>
    </recommendedName>
</protein>
<reference evidence="3" key="1">
    <citation type="submission" date="2023-07" db="EMBL/GenBank/DDBJ databases">
        <authorList>
            <person name="Kim M.K."/>
        </authorList>
    </citation>
    <scope>NUCLEOTIDE SEQUENCE</scope>
    <source>
        <strain evidence="3">ASUV-10-1</strain>
    </source>
</reference>
<organism evidence="3 4">
    <name type="scientific">Hymenobacter aranciens</name>
    <dbReference type="NCBI Taxonomy" id="3063996"/>
    <lineage>
        <taxon>Bacteria</taxon>
        <taxon>Pseudomonadati</taxon>
        <taxon>Bacteroidota</taxon>
        <taxon>Cytophagia</taxon>
        <taxon>Cytophagales</taxon>
        <taxon>Hymenobacteraceae</taxon>
        <taxon>Hymenobacter</taxon>
    </lineage>
</organism>
<keyword evidence="2" id="KW-0732">Signal</keyword>
<evidence type="ECO:0000313" key="3">
    <source>
        <dbReference type="EMBL" id="MDO7875846.1"/>
    </source>
</evidence>
<name>A0ABT9BGS4_9BACT</name>
<sequence length="276" mass="30917">MSARFLAALLSGATMLATSGCHSTPDTPREPAAATLPPAPSANPFGPVQGIWQLDYYPDSLLLEKDVYAYSKWNSAYAATLRFIGDSCAMSGWHEEFGYRARPRATGEYRLGGDGQFWDLKLQNNRLLFRETLISGNETTVSPWYPYHRVKEVLTPKMVEKQLAQRVFAGRYRRLHSERPADSIITLGPDFRVRGLPGVSSYHVIAAMDWDFLLPNGFSWRDARGKDLGEYSFAFSGDTLRLHGYESRPEDDRFPSGVEITAPKATFLKLPARAAQ</sequence>
<dbReference type="Proteomes" id="UP001176429">
    <property type="component" value="Unassembled WGS sequence"/>
</dbReference>
<evidence type="ECO:0000256" key="2">
    <source>
        <dbReference type="SAM" id="SignalP"/>
    </source>
</evidence>
<evidence type="ECO:0000313" key="4">
    <source>
        <dbReference type="Proteomes" id="UP001176429"/>
    </source>
</evidence>
<dbReference type="RefSeq" id="WP_305007171.1">
    <property type="nucleotide sequence ID" value="NZ_JAUQSY010000008.1"/>
</dbReference>
<dbReference type="PROSITE" id="PS51257">
    <property type="entry name" value="PROKAR_LIPOPROTEIN"/>
    <property type="match status" value="1"/>
</dbReference>
<proteinExistence type="predicted"/>
<accession>A0ABT9BGS4</accession>
<evidence type="ECO:0008006" key="5">
    <source>
        <dbReference type="Google" id="ProtNLM"/>
    </source>
</evidence>
<gene>
    <name evidence="3" type="ORF">Q5H93_13975</name>
</gene>
<keyword evidence="4" id="KW-1185">Reference proteome</keyword>
<feature type="region of interest" description="Disordered" evidence="1">
    <location>
        <begin position="20"/>
        <end position="41"/>
    </location>
</feature>
<evidence type="ECO:0000256" key="1">
    <source>
        <dbReference type="SAM" id="MobiDB-lite"/>
    </source>
</evidence>
<dbReference type="EMBL" id="JAUQSY010000008">
    <property type="protein sequence ID" value="MDO7875846.1"/>
    <property type="molecule type" value="Genomic_DNA"/>
</dbReference>
<feature type="signal peptide" evidence="2">
    <location>
        <begin position="1"/>
        <end position="23"/>
    </location>
</feature>
<feature type="chain" id="PRO_5046313547" description="Lipocalin-like domain-containing protein" evidence="2">
    <location>
        <begin position="24"/>
        <end position="276"/>
    </location>
</feature>